<organism evidence="1 2">
    <name type="scientific">Acaulospora morrowiae</name>
    <dbReference type="NCBI Taxonomy" id="94023"/>
    <lineage>
        <taxon>Eukaryota</taxon>
        <taxon>Fungi</taxon>
        <taxon>Fungi incertae sedis</taxon>
        <taxon>Mucoromycota</taxon>
        <taxon>Glomeromycotina</taxon>
        <taxon>Glomeromycetes</taxon>
        <taxon>Diversisporales</taxon>
        <taxon>Acaulosporaceae</taxon>
        <taxon>Acaulospora</taxon>
    </lineage>
</organism>
<accession>A0A9N8WMY6</accession>
<protein>
    <submittedName>
        <fullName evidence="1">13615_t:CDS:1</fullName>
    </submittedName>
</protein>
<comment type="caution">
    <text evidence="1">The sequence shown here is derived from an EMBL/GenBank/DDBJ whole genome shotgun (WGS) entry which is preliminary data.</text>
</comment>
<dbReference type="OrthoDB" id="2430350at2759"/>
<sequence length="71" mass="8074">MTFTQDRPSADDLPLLASDRSRDSTGHLLMTCQYWLPTDLVFPVCPLALLVLNRAIEILWCEKKKTIDAPE</sequence>
<evidence type="ECO:0000313" key="2">
    <source>
        <dbReference type="Proteomes" id="UP000789342"/>
    </source>
</evidence>
<name>A0A9N8WMY6_9GLOM</name>
<gene>
    <name evidence="1" type="ORF">AMORRO_LOCUS2962</name>
</gene>
<reference evidence="1" key="1">
    <citation type="submission" date="2021-06" db="EMBL/GenBank/DDBJ databases">
        <authorList>
            <person name="Kallberg Y."/>
            <person name="Tangrot J."/>
            <person name="Rosling A."/>
        </authorList>
    </citation>
    <scope>NUCLEOTIDE SEQUENCE</scope>
    <source>
        <strain evidence="1">CL551</strain>
    </source>
</reference>
<evidence type="ECO:0000313" key="1">
    <source>
        <dbReference type="EMBL" id="CAG8494915.1"/>
    </source>
</evidence>
<keyword evidence="2" id="KW-1185">Reference proteome</keyword>
<dbReference type="EMBL" id="CAJVPV010001362">
    <property type="protein sequence ID" value="CAG8494915.1"/>
    <property type="molecule type" value="Genomic_DNA"/>
</dbReference>
<dbReference type="AlphaFoldDB" id="A0A9N8WMY6"/>
<proteinExistence type="predicted"/>
<dbReference type="Proteomes" id="UP000789342">
    <property type="component" value="Unassembled WGS sequence"/>
</dbReference>